<feature type="region of interest" description="Disordered" evidence="1">
    <location>
        <begin position="1"/>
        <end position="65"/>
    </location>
</feature>
<dbReference type="VEuPathDB" id="FungiDB:BDBG_03902"/>
<dbReference type="RefSeq" id="XP_031578009.1">
    <property type="nucleotide sequence ID" value="XM_031721451.1"/>
</dbReference>
<feature type="compositionally biased region" description="Basic and acidic residues" evidence="1">
    <location>
        <begin position="1"/>
        <end position="10"/>
    </location>
</feature>
<protein>
    <submittedName>
        <fullName evidence="2">Uncharacterized protein</fullName>
    </submittedName>
</protein>
<dbReference type="KEGG" id="bgh:BDBG_03902"/>
<name>A0A179UIR5_BLAGS</name>
<organism evidence="2 3">
    <name type="scientific">Blastomyces gilchristii (strain SLH14081)</name>
    <name type="common">Blastomyces dermatitidis</name>
    <dbReference type="NCBI Taxonomy" id="559298"/>
    <lineage>
        <taxon>Eukaryota</taxon>
        <taxon>Fungi</taxon>
        <taxon>Dikarya</taxon>
        <taxon>Ascomycota</taxon>
        <taxon>Pezizomycotina</taxon>
        <taxon>Eurotiomycetes</taxon>
        <taxon>Eurotiomycetidae</taxon>
        <taxon>Onygenales</taxon>
        <taxon>Ajellomycetaceae</taxon>
        <taxon>Blastomyces</taxon>
    </lineage>
</organism>
<evidence type="ECO:0000313" key="2">
    <source>
        <dbReference type="EMBL" id="OAT07884.1"/>
    </source>
</evidence>
<keyword evidence="3" id="KW-1185">Reference proteome</keyword>
<dbReference type="Proteomes" id="UP000002038">
    <property type="component" value="Unassembled WGS sequence"/>
</dbReference>
<accession>A0A179UIR5</accession>
<sequence length="159" mass="17446">MPIKGDDAHSIIDPASTDTTGSTQLKVSQTRKSKLQIPGGISKASERGNRLQHSQPDSQLQGASRLKDVSTSARMVMIIFKAHEQGKWVNTYKMTINPSELSDLSMATFYDKDLKLIASAQCFDTAIEDGTNTVFMVFGRELNVDEEMVASVSQNTNSE</sequence>
<dbReference type="OrthoDB" id="4227485at2759"/>
<dbReference type="AlphaFoldDB" id="A0A179UIR5"/>
<gene>
    <name evidence="2" type="ORF">BDBG_03902</name>
</gene>
<dbReference type="STRING" id="559298.A0A179UIR5"/>
<dbReference type="EMBL" id="GG657453">
    <property type="protein sequence ID" value="OAT07884.1"/>
    <property type="molecule type" value="Genomic_DNA"/>
</dbReference>
<feature type="compositionally biased region" description="Polar residues" evidence="1">
    <location>
        <begin position="51"/>
        <end position="62"/>
    </location>
</feature>
<dbReference type="GeneID" id="8509851"/>
<evidence type="ECO:0000256" key="1">
    <source>
        <dbReference type="SAM" id="MobiDB-lite"/>
    </source>
</evidence>
<reference evidence="3" key="1">
    <citation type="journal article" date="2015" name="PLoS Genet.">
        <title>The dynamic genome and transcriptome of the human fungal pathogen Blastomyces and close relative Emmonsia.</title>
        <authorList>
            <person name="Munoz J.F."/>
            <person name="Gauthier G.M."/>
            <person name="Desjardins C.A."/>
            <person name="Gallo J.E."/>
            <person name="Holder J."/>
            <person name="Sullivan T.D."/>
            <person name="Marty A.J."/>
            <person name="Carmen J.C."/>
            <person name="Chen Z."/>
            <person name="Ding L."/>
            <person name="Gujja S."/>
            <person name="Magrini V."/>
            <person name="Misas E."/>
            <person name="Mitreva M."/>
            <person name="Priest M."/>
            <person name="Saif S."/>
            <person name="Whiston E.A."/>
            <person name="Young S."/>
            <person name="Zeng Q."/>
            <person name="Goldman W.E."/>
            <person name="Mardis E.R."/>
            <person name="Taylor J.W."/>
            <person name="McEwen J.G."/>
            <person name="Clay O.K."/>
            <person name="Klein B.S."/>
            <person name="Cuomo C.A."/>
        </authorList>
    </citation>
    <scope>NUCLEOTIDE SEQUENCE [LARGE SCALE GENOMIC DNA]</scope>
    <source>
        <strain evidence="3">SLH14081</strain>
    </source>
</reference>
<feature type="compositionally biased region" description="Polar residues" evidence="1">
    <location>
        <begin position="16"/>
        <end position="28"/>
    </location>
</feature>
<proteinExistence type="predicted"/>
<evidence type="ECO:0000313" key="3">
    <source>
        <dbReference type="Proteomes" id="UP000002038"/>
    </source>
</evidence>